<feature type="transmembrane region" description="Helical" evidence="6">
    <location>
        <begin position="392"/>
        <end position="410"/>
    </location>
</feature>
<evidence type="ECO:0000256" key="4">
    <source>
        <dbReference type="ARBA" id="ARBA00023136"/>
    </source>
</evidence>
<proteinExistence type="predicted"/>
<evidence type="ECO:0000256" key="3">
    <source>
        <dbReference type="ARBA" id="ARBA00022989"/>
    </source>
</evidence>
<dbReference type="Proteomes" id="UP001165080">
    <property type="component" value="Unassembled WGS sequence"/>
</dbReference>
<sequence>MWLGILVAVAYGAIAVLANFVNKYAIRVLPLPNVILFIQTLTAVLILRLMAAAGIIRVPPLREVPLLRLAPLAAWYTAHAALVLCSLASLSVPMYNTLKRLTPVLVLTAKAVVDRVVPDANTTLSVLLVVSGCFVAGAGDLSFDLQGYVLALMATVAQAAYILSAEREVQGKGGKPAPAIAAAVAAGGKTAAGQQQHQQQQQQPVEIYVASDHISAPLLPPQAAKGDDAGGEQGGAAAPTEGCATRKWGAGHAEHSFKTGGGPCTGGGNGNGNCKDSGISSSSSSSRNRRLSAPELLYCLSLMGMPALAVMCIVTGEGERAPQMVTALRAQMGDSDFAAWFGVMAVTNGLLNGGVILCTQMNSALTTAIVGVLKGAVSSVLGFFLLGGVKFHALNVAGITMNMVGGIWYSGYKYVQQQKRGGGGGGSVLSG</sequence>
<feature type="transmembrane region" description="Helical" evidence="6">
    <location>
        <begin position="296"/>
        <end position="317"/>
    </location>
</feature>
<dbReference type="AlphaFoldDB" id="A0A9W6BDY2"/>
<comment type="caution">
    <text evidence="8">The sequence shown here is derived from an EMBL/GenBank/DDBJ whole genome shotgun (WGS) entry which is preliminary data.</text>
</comment>
<feature type="transmembrane region" description="Helical" evidence="6">
    <location>
        <begin position="365"/>
        <end position="386"/>
    </location>
</feature>
<feature type="transmembrane region" description="Helical" evidence="6">
    <location>
        <begin position="337"/>
        <end position="358"/>
    </location>
</feature>
<evidence type="ECO:0000313" key="8">
    <source>
        <dbReference type="EMBL" id="GLC49776.1"/>
    </source>
</evidence>
<accession>A0A9W6BDY2</accession>
<feature type="transmembrane region" description="Helical" evidence="6">
    <location>
        <begin position="76"/>
        <end position="95"/>
    </location>
</feature>
<gene>
    <name evidence="8" type="primary">PLEST008900</name>
    <name evidence="8" type="ORF">PLESTB_000307500</name>
</gene>
<feature type="domain" description="Sugar phosphate transporter" evidence="7">
    <location>
        <begin position="3"/>
        <end position="159"/>
    </location>
</feature>
<keyword evidence="2 6" id="KW-0812">Transmembrane</keyword>
<protein>
    <recommendedName>
        <fullName evidence="7">Sugar phosphate transporter domain-containing protein</fullName>
    </recommendedName>
</protein>
<evidence type="ECO:0000313" key="9">
    <source>
        <dbReference type="Proteomes" id="UP001165080"/>
    </source>
</evidence>
<feature type="transmembrane region" description="Helical" evidence="6">
    <location>
        <begin position="6"/>
        <end position="22"/>
    </location>
</feature>
<comment type="subcellular location">
    <subcellularLocation>
        <location evidence="1">Membrane</location>
        <topology evidence="1">Multi-pass membrane protein</topology>
    </subcellularLocation>
</comment>
<dbReference type="Pfam" id="PF03151">
    <property type="entry name" value="TPT"/>
    <property type="match status" value="1"/>
</dbReference>
<dbReference type="PANTHER" id="PTHR11132">
    <property type="entry name" value="SOLUTE CARRIER FAMILY 35"/>
    <property type="match status" value="1"/>
</dbReference>
<dbReference type="OrthoDB" id="417037at2759"/>
<reference evidence="8 9" key="1">
    <citation type="journal article" date="2023" name="Commun. Biol.">
        <title>Reorganization of the ancestral sex-determining regions during the evolution of trioecy in Pleodorina starrii.</title>
        <authorList>
            <person name="Takahashi K."/>
            <person name="Suzuki S."/>
            <person name="Kawai-Toyooka H."/>
            <person name="Yamamoto K."/>
            <person name="Hamaji T."/>
            <person name="Ootsuki R."/>
            <person name="Yamaguchi H."/>
            <person name="Kawachi M."/>
            <person name="Higashiyama T."/>
            <person name="Nozaki H."/>
        </authorList>
    </citation>
    <scope>NUCLEOTIDE SEQUENCE [LARGE SCALE GENOMIC DNA]</scope>
    <source>
        <strain evidence="8 9">NIES-4479</strain>
    </source>
</reference>
<evidence type="ECO:0000256" key="5">
    <source>
        <dbReference type="SAM" id="MobiDB-lite"/>
    </source>
</evidence>
<dbReference type="InterPro" id="IPR004853">
    <property type="entry name" value="Sugar_P_trans_dom"/>
</dbReference>
<organism evidence="8 9">
    <name type="scientific">Pleodorina starrii</name>
    <dbReference type="NCBI Taxonomy" id="330485"/>
    <lineage>
        <taxon>Eukaryota</taxon>
        <taxon>Viridiplantae</taxon>
        <taxon>Chlorophyta</taxon>
        <taxon>core chlorophytes</taxon>
        <taxon>Chlorophyceae</taxon>
        <taxon>CS clade</taxon>
        <taxon>Chlamydomonadales</taxon>
        <taxon>Volvocaceae</taxon>
        <taxon>Pleodorina</taxon>
    </lineage>
</organism>
<dbReference type="EMBL" id="BRXU01000003">
    <property type="protein sequence ID" value="GLC49776.1"/>
    <property type="molecule type" value="Genomic_DNA"/>
</dbReference>
<evidence type="ECO:0000256" key="1">
    <source>
        <dbReference type="ARBA" id="ARBA00004141"/>
    </source>
</evidence>
<dbReference type="InterPro" id="IPR050186">
    <property type="entry name" value="TPT_transporter"/>
</dbReference>
<feature type="transmembrane region" description="Helical" evidence="6">
    <location>
        <begin position="34"/>
        <end position="56"/>
    </location>
</feature>
<name>A0A9W6BDY2_9CHLO</name>
<evidence type="ECO:0000256" key="2">
    <source>
        <dbReference type="ARBA" id="ARBA00022692"/>
    </source>
</evidence>
<keyword evidence="4 6" id="KW-0472">Membrane</keyword>
<dbReference type="GO" id="GO:0016020">
    <property type="term" value="C:membrane"/>
    <property type="evidence" value="ECO:0007669"/>
    <property type="project" value="UniProtKB-SubCell"/>
</dbReference>
<evidence type="ECO:0000259" key="7">
    <source>
        <dbReference type="Pfam" id="PF03151"/>
    </source>
</evidence>
<keyword evidence="9" id="KW-1185">Reference proteome</keyword>
<keyword evidence="3 6" id="KW-1133">Transmembrane helix</keyword>
<evidence type="ECO:0000256" key="6">
    <source>
        <dbReference type="SAM" id="Phobius"/>
    </source>
</evidence>
<feature type="region of interest" description="Disordered" evidence="5">
    <location>
        <begin position="219"/>
        <end position="243"/>
    </location>
</feature>